<dbReference type="OrthoDB" id="19679at2759"/>
<comment type="subcellular location">
    <subcellularLocation>
        <location evidence="1">Nucleus</location>
    </subcellularLocation>
</comment>
<name>A0A4C1Y3Y0_EUMVA</name>
<evidence type="ECO:0000256" key="2">
    <source>
        <dbReference type="ARBA" id="ARBA00009072"/>
    </source>
</evidence>
<dbReference type="PANTHER" id="PTHR12940">
    <property type="entry name" value="ES-2 PROTEIN - RELATED"/>
    <property type="match status" value="1"/>
</dbReference>
<keyword evidence="3" id="KW-0539">Nucleus</keyword>
<organism evidence="5 6">
    <name type="scientific">Eumeta variegata</name>
    <name type="common">Bagworm moth</name>
    <name type="synonym">Eumeta japonica</name>
    <dbReference type="NCBI Taxonomy" id="151549"/>
    <lineage>
        <taxon>Eukaryota</taxon>
        <taxon>Metazoa</taxon>
        <taxon>Ecdysozoa</taxon>
        <taxon>Arthropoda</taxon>
        <taxon>Hexapoda</taxon>
        <taxon>Insecta</taxon>
        <taxon>Pterygota</taxon>
        <taxon>Neoptera</taxon>
        <taxon>Endopterygota</taxon>
        <taxon>Lepidoptera</taxon>
        <taxon>Glossata</taxon>
        <taxon>Ditrysia</taxon>
        <taxon>Tineoidea</taxon>
        <taxon>Psychidae</taxon>
        <taxon>Oiketicinae</taxon>
        <taxon>Eumeta</taxon>
    </lineage>
</organism>
<evidence type="ECO:0000313" key="6">
    <source>
        <dbReference type="Proteomes" id="UP000299102"/>
    </source>
</evidence>
<evidence type="ECO:0000256" key="1">
    <source>
        <dbReference type="ARBA" id="ARBA00004123"/>
    </source>
</evidence>
<evidence type="ECO:0000256" key="3">
    <source>
        <dbReference type="ARBA" id="ARBA00023242"/>
    </source>
</evidence>
<keyword evidence="6" id="KW-1185">Reference proteome</keyword>
<dbReference type="GO" id="GO:0071013">
    <property type="term" value="C:catalytic step 2 spliceosome"/>
    <property type="evidence" value="ECO:0007669"/>
    <property type="project" value="TreeGrafter"/>
</dbReference>
<comment type="caution">
    <text evidence="5">The sequence shown here is derived from an EMBL/GenBank/DDBJ whole genome shotgun (WGS) entry which is preliminary data.</text>
</comment>
<dbReference type="InterPro" id="IPR019148">
    <property type="entry name" value="Nuclear_protein_DGCR14_ESS-2"/>
</dbReference>
<feature type="compositionally biased region" description="Polar residues" evidence="4">
    <location>
        <begin position="121"/>
        <end position="132"/>
    </location>
</feature>
<dbReference type="PANTHER" id="PTHR12940:SF0">
    <property type="entry name" value="SPLICING FACTOR ESS-2 HOMOLOG"/>
    <property type="match status" value="1"/>
</dbReference>
<gene>
    <name evidence="5" type="primary">Es2</name>
    <name evidence="5" type="ORF">EVAR_98904_1</name>
</gene>
<dbReference type="EMBL" id="BGZK01001062">
    <property type="protein sequence ID" value="GBP70073.1"/>
    <property type="molecule type" value="Genomic_DNA"/>
</dbReference>
<sequence>MTEMKSKPGSAALENMKLLKNESEIFKIPKVPIKKKETKKSRVLDEDKYVEGIAKIIQRDFFPDLEKLKAQNDFLEATENKDYARLREIARKYSGSRPPTEPYCSPATFDTPGVDRPFSPSAPTQRTQSTTKGAERNEMDEQKGVDITKNYTLDSFLAYYTSEDNASYDKVIALEEKKRSSKLALQFEAEEKSDALVNTALALPSIEQQADQTERPIELDK</sequence>
<protein>
    <submittedName>
        <fullName evidence="5">Splicing factor ESS-2 homolog</fullName>
    </submittedName>
</protein>
<dbReference type="STRING" id="151549.A0A4C1Y3Y0"/>
<dbReference type="AlphaFoldDB" id="A0A4C1Y3Y0"/>
<evidence type="ECO:0000256" key="4">
    <source>
        <dbReference type="SAM" id="MobiDB-lite"/>
    </source>
</evidence>
<proteinExistence type="inferred from homology"/>
<reference evidence="5 6" key="1">
    <citation type="journal article" date="2019" name="Commun. Biol.">
        <title>The bagworm genome reveals a unique fibroin gene that provides high tensile strength.</title>
        <authorList>
            <person name="Kono N."/>
            <person name="Nakamura H."/>
            <person name="Ohtoshi R."/>
            <person name="Tomita M."/>
            <person name="Numata K."/>
            <person name="Arakawa K."/>
        </authorList>
    </citation>
    <scope>NUCLEOTIDE SEQUENCE [LARGE SCALE GENOMIC DNA]</scope>
</reference>
<evidence type="ECO:0000313" key="5">
    <source>
        <dbReference type="EMBL" id="GBP70073.1"/>
    </source>
</evidence>
<feature type="region of interest" description="Disordered" evidence="4">
    <location>
        <begin position="92"/>
        <end position="145"/>
    </location>
</feature>
<accession>A0A4C1Y3Y0</accession>
<comment type="similarity">
    <text evidence="2">Belongs to the ESS2 family.</text>
</comment>
<dbReference type="Proteomes" id="UP000299102">
    <property type="component" value="Unassembled WGS sequence"/>
</dbReference>
<dbReference type="Pfam" id="PF09751">
    <property type="entry name" value="Es2"/>
    <property type="match status" value="1"/>
</dbReference>
<feature type="compositionally biased region" description="Basic and acidic residues" evidence="4">
    <location>
        <begin position="133"/>
        <end position="145"/>
    </location>
</feature>